<evidence type="ECO:0000313" key="12">
    <source>
        <dbReference type="Proteomes" id="UP000184327"/>
    </source>
</evidence>
<dbReference type="AlphaFoldDB" id="A0A1M4T7M8"/>
<dbReference type="GO" id="GO:0000155">
    <property type="term" value="F:phosphorelay sensor kinase activity"/>
    <property type="evidence" value="ECO:0007669"/>
    <property type="project" value="InterPro"/>
</dbReference>
<dbReference type="InterPro" id="IPR003594">
    <property type="entry name" value="HATPase_dom"/>
</dbReference>
<evidence type="ECO:0000313" key="11">
    <source>
        <dbReference type="EMBL" id="SHE40471.1"/>
    </source>
</evidence>
<protein>
    <recommendedName>
        <fullName evidence="2">histidine kinase</fullName>
        <ecNumber evidence="2">2.7.13.3</ecNumber>
    </recommendedName>
</protein>
<dbReference type="InterPro" id="IPR005467">
    <property type="entry name" value="His_kinase_dom"/>
</dbReference>
<keyword evidence="8" id="KW-0902">Two-component regulatory system</keyword>
<dbReference type="Gene3D" id="1.20.5.1930">
    <property type="match status" value="1"/>
</dbReference>
<keyword evidence="6 11" id="KW-0418">Kinase</keyword>
<dbReference type="CDD" id="cd16917">
    <property type="entry name" value="HATPase_UhpB-NarQ-NarX-like"/>
    <property type="match status" value="1"/>
</dbReference>
<keyword evidence="4" id="KW-0808">Transferase</keyword>
<dbReference type="Pfam" id="PF02518">
    <property type="entry name" value="HATPase_c"/>
    <property type="match status" value="1"/>
</dbReference>
<dbReference type="Pfam" id="PF07730">
    <property type="entry name" value="HisKA_3"/>
    <property type="match status" value="1"/>
</dbReference>
<feature type="region of interest" description="Disordered" evidence="9">
    <location>
        <begin position="1"/>
        <end position="20"/>
    </location>
</feature>
<dbReference type="Gene3D" id="3.30.565.10">
    <property type="entry name" value="Histidine kinase-like ATPase, C-terminal domain"/>
    <property type="match status" value="1"/>
</dbReference>
<comment type="catalytic activity">
    <reaction evidence="1">
        <text>ATP + protein L-histidine = ADP + protein N-phospho-L-histidine.</text>
        <dbReference type="EC" id="2.7.13.3"/>
    </reaction>
</comment>
<evidence type="ECO:0000256" key="6">
    <source>
        <dbReference type="ARBA" id="ARBA00022777"/>
    </source>
</evidence>
<dbReference type="GO" id="GO:0005524">
    <property type="term" value="F:ATP binding"/>
    <property type="evidence" value="ECO:0007669"/>
    <property type="project" value="UniProtKB-KW"/>
</dbReference>
<gene>
    <name evidence="11" type="ORF">SAMN02745117_00249</name>
</gene>
<evidence type="ECO:0000256" key="5">
    <source>
        <dbReference type="ARBA" id="ARBA00022741"/>
    </source>
</evidence>
<evidence type="ECO:0000256" key="9">
    <source>
        <dbReference type="SAM" id="MobiDB-lite"/>
    </source>
</evidence>
<proteinExistence type="predicted"/>
<evidence type="ECO:0000256" key="7">
    <source>
        <dbReference type="ARBA" id="ARBA00022840"/>
    </source>
</evidence>
<organism evidence="11 12">
    <name type="scientific">Lampropedia hyalina DSM 16112</name>
    <dbReference type="NCBI Taxonomy" id="1122156"/>
    <lineage>
        <taxon>Bacteria</taxon>
        <taxon>Pseudomonadati</taxon>
        <taxon>Pseudomonadota</taxon>
        <taxon>Betaproteobacteria</taxon>
        <taxon>Burkholderiales</taxon>
        <taxon>Comamonadaceae</taxon>
        <taxon>Lampropedia</taxon>
    </lineage>
</organism>
<dbReference type="InterPro" id="IPR036890">
    <property type="entry name" value="HATPase_C_sf"/>
</dbReference>
<dbReference type="OrthoDB" id="9811306at2"/>
<evidence type="ECO:0000256" key="2">
    <source>
        <dbReference type="ARBA" id="ARBA00012438"/>
    </source>
</evidence>
<evidence type="ECO:0000256" key="3">
    <source>
        <dbReference type="ARBA" id="ARBA00022553"/>
    </source>
</evidence>
<dbReference type="PANTHER" id="PTHR24421:SF10">
    <property type="entry name" value="NITRATE_NITRITE SENSOR PROTEIN NARQ"/>
    <property type="match status" value="1"/>
</dbReference>
<name>A0A1M4T7M8_9BURK</name>
<dbReference type="STRING" id="1122156.SAMN02745117_00249"/>
<keyword evidence="5" id="KW-0547">Nucleotide-binding</keyword>
<dbReference type="SMART" id="SM00387">
    <property type="entry name" value="HATPase_c"/>
    <property type="match status" value="1"/>
</dbReference>
<dbReference type="PANTHER" id="PTHR24421">
    <property type="entry name" value="NITRATE/NITRITE SENSOR PROTEIN NARX-RELATED"/>
    <property type="match status" value="1"/>
</dbReference>
<evidence type="ECO:0000259" key="10">
    <source>
        <dbReference type="PROSITE" id="PS50109"/>
    </source>
</evidence>
<dbReference type="InterPro" id="IPR011712">
    <property type="entry name" value="Sig_transdc_His_kin_sub3_dim/P"/>
</dbReference>
<evidence type="ECO:0000256" key="8">
    <source>
        <dbReference type="ARBA" id="ARBA00023012"/>
    </source>
</evidence>
<dbReference type="SUPFAM" id="SSF55874">
    <property type="entry name" value="ATPase domain of HSP90 chaperone/DNA topoisomerase II/histidine kinase"/>
    <property type="match status" value="1"/>
</dbReference>
<dbReference type="GO" id="GO:0016020">
    <property type="term" value="C:membrane"/>
    <property type="evidence" value="ECO:0007669"/>
    <property type="project" value="InterPro"/>
</dbReference>
<dbReference type="EC" id="2.7.13.3" evidence="2"/>
<sequence length="232" mass="24962">MTAPVPTPGTPSQPDAAPPVRSRYEALSHELHDSVAQQLGFLALQALRVEKMLDAHPQAQTMVEEMRLVLSRVQKQVREMITGVRTTLLEVSLREALQGAVEEFSCRSSMVFDLDNRLPDGVLSPACELQVLQIVRESLANAVRHSQAAQVGIRLCLDAEGQQVDVSISDNGVGMAPTSPQPCGGHYGLLIMQERAHSIGASLSVQPARTRGSQGHPGTCVHLQVPLADTVP</sequence>
<accession>A0A1M4T7M8</accession>
<dbReference type="RefSeq" id="WP_073353712.1">
    <property type="nucleotide sequence ID" value="NZ_FQUZ01000002.1"/>
</dbReference>
<dbReference type="Proteomes" id="UP000184327">
    <property type="component" value="Unassembled WGS sequence"/>
</dbReference>
<feature type="compositionally biased region" description="Pro residues" evidence="9">
    <location>
        <begin position="1"/>
        <end position="11"/>
    </location>
</feature>
<keyword evidence="3" id="KW-0597">Phosphoprotein</keyword>
<evidence type="ECO:0000256" key="4">
    <source>
        <dbReference type="ARBA" id="ARBA00022679"/>
    </source>
</evidence>
<keyword evidence="7" id="KW-0067">ATP-binding</keyword>
<dbReference type="GO" id="GO:0046983">
    <property type="term" value="F:protein dimerization activity"/>
    <property type="evidence" value="ECO:0007669"/>
    <property type="project" value="InterPro"/>
</dbReference>
<dbReference type="InterPro" id="IPR050482">
    <property type="entry name" value="Sensor_HK_TwoCompSys"/>
</dbReference>
<keyword evidence="12" id="KW-1185">Reference proteome</keyword>
<evidence type="ECO:0000256" key="1">
    <source>
        <dbReference type="ARBA" id="ARBA00000085"/>
    </source>
</evidence>
<dbReference type="PROSITE" id="PS50109">
    <property type="entry name" value="HIS_KIN"/>
    <property type="match status" value="1"/>
</dbReference>
<feature type="domain" description="Histidine kinase" evidence="10">
    <location>
        <begin position="26"/>
        <end position="229"/>
    </location>
</feature>
<reference evidence="11 12" key="1">
    <citation type="submission" date="2016-11" db="EMBL/GenBank/DDBJ databases">
        <authorList>
            <person name="Jaros S."/>
            <person name="Januszkiewicz K."/>
            <person name="Wedrychowicz H."/>
        </authorList>
    </citation>
    <scope>NUCLEOTIDE SEQUENCE [LARGE SCALE GENOMIC DNA]</scope>
    <source>
        <strain evidence="11 12">DSM 16112</strain>
    </source>
</reference>
<dbReference type="EMBL" id="FQUZ01000002">
    <property type="protein sequence ID" value="SHE40471.1"/>
    <property type="molecule type" value="Genomic_DNA"/>
</dbReference>